<dbReference type="SMART" id="SM00304">
    <property type="entry name" value="HAMP"/>
    <property type="match status" value="1"/>
</dbReference>
<sequence>MTLKTRLMIITLFGLAITMALWGWIQLSVLDRILREQQYKRLDNIAETLSAFYQRFPSARGLSALDTALKDHIQTDVRLARIDIISLSGDDVDYIAGAGRVPYEWPENLIIRTDGKMEKHHYALQTEAGSAIGLLYPVHPEKGSSAKTMIGVILFSQSDMEILSRARWMLFFSTLGLLVIILLVMAVGYDFLIGRPLRRIIETIDHFRTGKQASRIPIDRSDEWGQLADHFNVMAGEIENFIAQNQELNRGLELRVKEATLKVVQLQRQVNQLQQLKALGYLTATLAHDLGTPLHSIAGMTQLLLERDEWPPDTARKLELILQQTQRLNTVIQNVRRATRLPEPHFESIPVQRLLDDTLPLVEPVIQKSKVELLVQIAPDTPPLYVDNYRVQTALFNLIQNALEAMPHGGKIFVSARVSNDRQAIAVTVQDTGPGIPPSMMGKICEPFFSTHPGEGIRGLGLAIVQDIVKAHAGSIDIQSQPHKGTCITLFFPIACRLQEIPG</sequence>
<feature type="transmembrane region" description="Helical" evidence="11">
    <location>
        <begin position="7"/>
        <end position="25"/>
    </location>
</feature>
<keyword evidence="4" id="KW-1003">Cell membrane</keyword>
<dbReference type="InterPro" id="IPR005467">
    <property type="entry name" value="His_kinase_dom"/>
</dbReference>
<keyword evidence="7" id="KW-0547">Nucleotide-binding</keyword>
<organism evidence="14 15">
    <name type="scientific">Syntrophus aciditrophicus (strain SB)</name>
    <dbReference type="NCBI Taxonomy" id="56780"/>
    <lineage>
        <taxon>Bacteria</taxon>
        <taxon>Pseudomonadati</taxon>
        <taxon>Thermodesulfobacteriota</taxon>
        <taxon>Syntrophia</taxon>
        <taxon>Syntrophales</taxon>
        <taxon>Syntrophaceae</taxon>
        <taxon>Syntrophus</taxon>
    </lineage>
</organism>
<dbReference type="AlphaFoldDB" id="Q2LWW4"/>
<name>Q2LWW4_SYNAS</name>
<dbReference type="Pfam" id="PF00672">
    <property type="entry name" value="HAMP"/>
    <property type="match status" value="1"/>
</dbReference>
<dbReference type="eggNOG" id="COG4191">
    <property type="taxonomic scope" value="Bacteria"/>
</dbReference>
<feature type="domain" description="Histidine kinase" evidence="12">
    <location>
        <begin position="285"/>
        <end position="496"/>
    </location>
</feature>
<dbReference type="InterPro" id="IPR003661">
    <property type="entry name" value="HisK_dim/P_dom"/>
</dbReference>
<dbReference type="Pfam" id="PF00512">
    <property type="entry name" value="HisKA"/>
    <property type="match status" value="1"/>
</dbReference>
<dbReference type="EC" id="2.7.13.3" evidence="3"/>
<dbReference type="CDD" id="cd00082">
    <property type="entry name" value="HisKA"/>
    <property type="match status" value="1"/>
</dbReference>
<dbReference type="GO" id="GO:0000155">
    <property type="term" value="F:phosphorelay sensor kinase activity"/>
    <property type="evidence" value="ECO:0007669"/>
    <property type="project" value="InterPro"/>
</dbReference>
<evidence type="ECO:0000256" key="11">
    <source>
        <dbReference type="SAM" id="Phobius"/>
    </source>
</evidence>
<evidence type="ECO:0000256" key="5">
    <source>
        <dbReference type="ARBA" id="ARBA00022553"/>
    </source>
</evidence>
<evidence type="ECO:0000256" key="6">
    <source>
        <dbReference type="ARBA" id="ARBA00022679"/>
    </source>
</evidence>
<dbReference type="SUPFAM" id="SSF47384">
    <property type="entry name" value="Homodimeric domain of signal transducing histidine kinase"/>
    <property type="match status" value="1"/>
</dbReference>
<evidence type="ECO:0000256" key="8">
    <source>
        <dbReference type="ARBA" id="ARBA00022777"/>
    </source>
</evidence>
<dbReference type="Gene3D" id="3.30.565.10">
    <property type="entry name" value="Histidine kinase-like ATPase, C-terminal domain"/>
    <property type="match status" value="1"/>
</dbReference>
<dbReference type="InterPro" id="IPR050980">
    <property type="entry name" value="2C_sensor_his_kinase"/>
</dbReference>
<dbReference type="InterPro" id="IPR004358">
    <property type="entry name" value="Sig_transdc_His_kin-like_C"/>
</dbReference>
<proteinExistence type="predicted"/>
<keyword evidence="11" id="KW-0472">Membrane</keyword>
<reference evidence="14 15" key="1">
    <citation type="journal article" date="2007" name="Proc. Natl. Acad. Sci. U.S.A.">
        <title>The genome of Syntrophus aciditrophicus: life at the thermodynamic limit of microbial growth.</title>
        <authorList>
            <person name="McInerney M.J."/>
            <person name="Rohlin L."/>
            <person name="Mouttaki H."/>
            <person name="Kim U."/>
            <person name="Krupp R.S."/>
            <person name="Rios-Hernandez L."/>
            <person name="Sieber J."/>
            <person name="Struchtemeyer C.G."/>
            <person name="Bhattacharyya A."/>
            <person name="Campbell J.W."/>
            <person name="Gunsalus R.P."/>
        </authorList>
    </citation>
    <scope>NUCLEOTIDE SEQUENCE [LARGE SCALE GENOMIC DNA]</scope>
    <source>
        <strain evidence="14 15">SB</strain>
    </source>
</reference>
<dbReference type="PROSITE" id="PS50885">
    <property type="entry name" value="HAMP"/>
    <property type="match status" value="1"/>
</dbReference>
<dbReference type="CDD" id="cd06225">
    <property type="entry name" value="HAMP"/>
    <property type="match status" value="1"/>
</dbReference>
<keyword evidence="5" id="KW-0597">Phosphoprotein</keyword>
<accession>Q2LWW4</accession>
<evidence type="ECO:0000256" key="7">
    <source>
        <dbReference type="ARBA" id="ARBA00022741"/>
    </source>
</evidence>
<dbReference type="RefSeq" id="WP_011418592.1">
    <property type="nucleotide sequence ID" value="NC_007759.1"/>
</dbReference>
<evidence type="ECO:0000256" key="4">
    <source>
        <dbReference type="ARBA" id="ARBA00022475"/>
    </source>
</evidence>
<evidence type="ECO:0000313" key="15">
    <source>
        <dbReference type="Proteomes" id="UP000001933"/>
    </source>
</evidence>
<keyword evidence="11" id="KW-1133">Transmembrane helix</keyword>
<feature type="transmembrane region" description="Helical" evidence="11">
    <location>
        <begin position="168"/>
        <end position="192"/>
    </location>
</feature>
<evidence type="ECO:0000256" key="9">
    <source>
        <dbReference type="ARBA" id="ARBA00022840"/>
    </source>
</evidence>
<dbReference type="OrthoDB" id="9781147at2"/>
<evidence type="ECO:0000256" key="3">
    <source>
        <dbReference type="ARBA" id="ARBA00012438"/>
    </source>
</evidence>
<dbReference type="KEGG" id="sat:SYN_01808"/>
<dbReference type="FunCoup" id="Q2LWW4">
    <property type="interactions" value="137"/>
</dbReference>
<dbReference type="SUPFAM" id="SSF158472">
    <property type="entry name" value="HAMP domain-like"/>
    <property type="match status" value="1"/>
</dbReference>
<keyword evidence="6" id="KW-0808">Transferase</keyword>
<dbReference type="SMART" id="SM00388">
    <property type="entry name" value="HisKA"/>
    <property type="match status" value="1"/>
</dbReference>
<dbReference type="InterPro" id="IPR036097">
    <property type="entry name" value="HisK_dim/P_sf"/>
</dbReference>
<dbReference type="CDD" id="cd00075">
    <property type="entry name" value="HATPase"/>
    <property type="match status" value="1"/>
</dbReference>
<dbReference type="STRING" id="56780.SYN_01808"/>
<dbReference type="Proteomes" id="UP000001933">
    <property type="component" value="Chromosome"/>
</dbReference>
<keyword evidence="8 14" id="KW-0418">Kinase</keyword>
<dbReference type="Gene3D" id="1.10.287.130">
    <property type="match status" value="1"/>
</dbReference>
<evidence type="ECO:0000256" key="2">
    <source>
        <dbReference type="ARBA" id="ARBA00004651"/>
    </source>
</evidence>
<dbReference type="Gene3D" id="6.10.340.10">
    <property type="match status" value="1"/>
</dbReference>
<dbReference type="SMART" id="SM00387">
    <property type="entry name" value="HATPase_c"/>
    <property type="match status" value="1"/>
</dbReference>
<feature type="domain" description="HAMP" evidence="13">
    <location>
        <begin position="191"/>
        <end position="243"/>
    </location>
</feature>
<dbReference type="EMBL" id="CP000252">
    <property type="protein sequence ID" value="ABC78573.1"/>
    <property type="molecule type" value="Genomic_DNA"/>
</dbReference>
<dbReference type="eggNOG" id="COG2770">
    <property type="taxonomic scope" value="Bacteria"/>
</dbReference>
<feature type="coiled-coil region" evidence="10">
    <location>
        <begin position="249"/>
        <end position="276"/>
    </location>
</feature>
<evidence type="ECO:0000259" key="12">
    <source>
        <dbReference type="PROSITE" id="PS50109"/>
    </source>
</evidence>
<evidence type="ECO:0000256" key="1">
    <source>
        <dbReference type="ARBA" id="ARBA00000085"/>
    </source>
</evidence>
<keyword evidence="11" id="KW-0812">Transmembrane</keyword>
<keyword evidence="15" id="KW-1185">Reference proteome</keyword>
<dbReference type="Pfam" id="PF02518">
    <property type="entry name" value="HATPase_c"/>
    <property type="match status" value="1"/>
</dbReference>
<dbReference type="GO" id="GO:0005524">
    <property type="term" value="F:ATP binding"/>
    <property type="evidence" value="ECO:0007669"/>
    <property type="project" value="UniProtKB-KW"/>
</dbReference>
<comment type="catalytic activity">
    <reaction evidence="1">
        <text>ATP + protein L-histidine = ADP + protein N-phospho-L-histidine.</text>
        <dbReference type="EC" id="2.7.13.3"/>
    </reaction>
</comment>
<gene>
    <name evidence="14" type="ORF">SYN_01808</name>
</gene>
<evidence type="ECO:0000256" key="10">
    <source>
        <dbReference type="SAM" id="Coils"/>
    </source>
</evidence>
<evidence type="ECO:0000313" key="14">
    <source>
        <dbReference type="EMBL" id="ABC78573.1"/>
    </source>
</evidence>
<dbReference type="SUPFAM" id="SSF55874">
    <property type="entry name" value="ATPase domain of HSP90 chaperone/DNA topoisomerase II/histidine kinase"/>
    <property type="match status" value="1"/>
</dbReference>
<dbReference type="GO" id="GO:0005886">
    <property type="term" value="C:plasma membrane"/>
    <property type="evidence" value="ECO:0007669"/>
    <property type="project" value="UniProtKB-SubCell"/>
</dbReference>
<dbReference type="HOGENOM" id="CLU_000445_89_29_7"/>
<dbReference type="PROSITE" id="PS50109">
    <property type="entry name" value="HIS_KIN"/>
    <property type="match status" value="1"/>
</dbReference>
<dbReference type="InterPro" id="IPR003594">
    <property type="entry name" value="HATPase_dom"/>
</dbReference>
<keyword evidence="10" id="KW-0175">Coiled coil</keyword>
<dbReference type="PANTHER" id="PTHR44936:SF10">
    <property type="entry name" value="SENSOR PROTEIN RSTB"/>
    <property type="match status" value="1"/>
</dbReference>
<keyword evidence="9" id="KW-0067">ATP-binding</keyword>
<protein>
    <recommendedName>
        <fullName evidence="3">histidine kinase</fullName>
        <ecNumber evidence="3">2.7.13.3</ecNumber>
    </recommendedName>
</protein>
<dbReference type="PANTHER" id="PTHR44936">
    <property type="entry name" value="SENSOR PROTEIN CREC"/>
    <property type="match status" value="1"/>
</dbReference>
<dbReference type="InterPro" id="IPR036890">
    <property type="entry name" value="HATPase_C_sf"/>
</dbReference>
<comment type="subcellular location">
    <subcellularLocation>
        <location evidence="2">Cell membrane</location>
        <topology evidence="2">Multi-pass membrane protein</topology>
    </subcellularLocation>
</comment>
<evidence type="ECO:0000259" key="13">
    <source>
        <dbReference type="PROSITE" id="PS50885"/>
    </source>
</evidence>
<dbReference type="InParanoid" id="Q2LWW4"/>
<dbReference type="PRINTS" id="PR00344">
    <property type="entry name" value="BCTRLSENSOR"/>
</dbReference>
<dbReference type="InterPro" id="IPR003660">
    <property type="entry name" value="HAMP_dom"/>
</dbReference>